<feature type="compositionally biased region" description="Basic and acidic residues" evidence="2">
    <location>
        <begin position="410"/>
        <end position="426"/>
    </location>
</feature>
<feature type="coiled-coil region" evidence="1">
    <location>
        <begin position="787"/>
        <end position="869"/>
    </location>
</feature>
<evidence type="ECO:0000313" key="3">
    <source>
        <dbReference type="EMBL" id="MFB5763619.1"/>
    </source>
</evidence>
<proteinExistence type="predicted"/>
<keyword evidence="1" id="KW-0175">Coiled coil</keyword>
<protein>
    <submittedName>
        <fullName evidence="3">TIGR02680 family protein</fullName>
    </submittedName>
</protein>
<gene>
    <name evidence="3" type="ORF">ACE5LO_24890</name>
</gene>
<evidence type="ECO:0000256" key="1">
    <source>
        <dbReference type="SAM" id="Coils"/>
    </source>
</evidence>
<dbReference type="Proteomes" id="UP001580430">
    <property type="component" value="Unassembled WGS sequence"/>
</dbReference>
<feature type="region of interest" description="Disordered" evidence="2">
    <location>
        <begin position="392"/>
        <end position="428"/>
    </location>
</feature>
<feature type="coiled-coil region" evidence="1">
    <location>
        <begin position="498"/>
        <end position="532"/>
    </location>
</feature>
<evidence type="ECO:0000256" key="2">
    <source>
        <dbReference type="SAM" id="MobiDB-lite"/>
    </source>
</evidence>
<organism evidence="3 4">
    <name type="scientific">Paenibacillus medicaginis</name>
    <dbReference type="NCBI Taxonomy" id="1470560"/>
    <lineage>
        <taxon>Bacteria</taxon>
        <taxon>Bacillati</taxon>
        <taxon>Bacillota</taxon>
        <taxon>Bacilli</taxon>
        <taxon>Bacillales</taxon>
        <taxon>Paenibacillaceae</taxon>
        <taxon>Paenibacillus</taxon>
    </lineage>
</organism>
<feature type="compositionally biased region" description="Basic and acidic residues" evidence="2">
    <location>
        <begin position="610"/>
        <end position="632"/>
    </location>
</feature>
<keyword evidence="4" id="KW-1185">Reference proteome</keyword>
<dbReference type="Pfam" id="PF13558">
    <property type="entry name" value="SbcC_Walker_B"/>
    <property type="match status" value="1"/>
</dbReference>
<dbReference type="InterPro" id="IPR027417">
    <property type="entry name" value="P-loop_NTPase"/>
</dbReference>
<feature type="coiled-coil region" evidence="1">
    <location>
        <begin position="920"/>
        <end position="1033"/>
    </location>
</feature>
<reference evidence="3 4" key="1">
    <citation type="submission" date="2024-09" db="EMBL/GenBank/DDBJ databases">
        <title>Paenibacillus zeirhizospherea sp. nov., isolated from surface of the maize (Zea mays) roots in a horticulture field, Hungary.</title>
        <authorList>
            <person name="Marton D."/>
            <person name="Farkas M."/>
            <person name="Bedics A."/>
            <person name="Toth E."/>
            <person name="Tancsics A."/>
            <person name="Boka K."/>
            <person name="Marati G."/>
            <person name="Kriszt B."/>
            <person name="Cserhati M."/>
        </authorList>
    </citation>
    <scope>NUCLEOTIDE SEQUENCE [LARGE SCALE GENOMIC DNA]</scope>
    <source>
        <strain evidence="3 4">JCM 18446</strain>
    </source>
</reference>
<evidence type="ECO:0000313" key="4">
    <source>
        <dbReference type="Proteomes" id="UP001580430"/>
    </source>
</evidence>
<feature type="region of interest" description="Disordered" evidence="2">
    <location>
        <begin position="1"/>
        <end position="35"/>
    </location>
</feature>
<dbReference type="EMBL" id="JBHIRY010000040">
    <property type="protein sequence ID" value="MFB5763619.1"/>
    <property type="molecule type" value="Genomic_DNA"/>
</dbReference>
<sequence length="1405" mass="162950">MQESVTSRPENGEPTSSVATGIQMADGAKRENRGHETNRWKMNRVGILNFWYYDEEEFQLEDGRLILRGSNGSGKSVTMQSFLPLVLDGDKRAHRLDPFGSRDRRIEYYLLGEDDNGKGKTDSTGYLWMEFQHSATGAYKTIGIGLRARRNAAQVQFWGFVLEDGRRVGRDFWLYDRHQWLEEGVRLPLDRKELEAKISSGGQVVLDQKSYQDLVNKQIFGFADVEAFQDLLQLMIQLRSPKLSKDFKPTAIYDILHQALPPLMEDELRPLSEVLEDMDQMTDRLDEIRRHHGELVKLQERYDLYNKHVLFGKSEDMLDAYATYEETAARVKASASALEQAEQEKALAEQERGNVQNRLQEITVEREVLGTHEAIGKQKEYEAAAKALEDTEKQLERSKDKALKARMKKERLEREGEDTAYKRDTAEQEQQDMLNDLEAMAGDMEFMEHTVYHRYWSQGVPEDERWREAWRGDIRLHRGRLEAALAKAVQEREAGVMAKERELELGEASRVRDEAERERGDCEKRLDEAKEQLKDEILAWRDGLSQLQYDDEAVRESFVAIREYGTENTSMEAMRAPLLQRYAAGRDSIVEKRLGVEKQRDTLLAQREQLQEEKQGWEQSREPEPARSEARAKYRSGQAQAGAPLYAVCDFRSDVDDITRAKVEQALERAGLLDAWISPDGRLGQCGSDEEETWLLPNPLEFGYTLADILTANLAEDSGLETETVEAVLKSFLWDEDGGLLGEQDWSSVVAADGSYRLGPLAGKTSVKPRAEFIGKETRKRTRLLEITRLTEAIAAVDVELAAVEQQLARLREAEGLLAAERDCYPNGQALAGRLRELQETEYRLKAALSQEERALERYKAKSEEWRMLQRELVDLTAGWSRLKREKELADAVNIVRDYEAVISEIYSAWRRYRDANIAWNRLQGELESVEMELEDEEALTDELDERRRDERAKTEMLRRLIEELGLADIARQLEELRNEYNVLQQRLKEQEKRLDEAKDKASRAEAQLVLLNEQAEQLRSKLQIVLDQLMKELRRGLVAEWSDEAHALPEQADAAKVQGIAKDIRRRYESLFAGRNSENITNRLLEQFTTARMLLTEYVLQTELDEDTGRILVLSMRNPYQPLQPQVLINELAEQEEEQSALLTKRDRELYEEIILRSVGKAIRQRIHRAEQWVREMNRLMEERDTSSGLQLKLEWQPKPAAGEQQLDVHDLVELLKRDSHRLREDQIEAMIQHFRVKVAGAKQSAQEEQESLREHLYRALDYRNWFQFELKYKKGMQAGYRPLTDARFNVLSGGEKAMAMYIPLFAATWSRYSDARQDAPRLISLDEAFAGVDEENMRDMFKLLTDMGFDYMMTSQVLWGCYDTVPRLAIYEIYRPKDVDFVTLFRYRWNGKRKEYVEDRQEP</sequence>
<dbReference type="NCBIfam" id="TIGR02680">
    <property type="entry name" value="TIGR02680 family protein"/>
    <property type="match status" value="1"/>
</dbReference>
<feature type="compositionally biased region" description="Polar residues" evidence="2">
    <location>
        <begin position="1"/>
        <end position="20"/>
    </location>
</feature>
<feature type="compositionally biased region" description="Basic and acidic residues" evidence="2">
    <location>
        <begin position="392"/>
        <end position="403"/>
    </location>
</feature>
<dbReference type="Gene3D" id="3.40.50.300">
    <property type="entry name" value="P-loop containing nucleotide triphosphate hydrolases"/>
    <property type="match status" value="1"/>
</dbReference>
<comment type="caution">
    <text evidence="3">The sequence shown here is derived from an EMBL/GenBank/DDBJ whole genome shotgun (WGS) entry which is preliminary data.</text>
</comment>
<dbReference type="RefSeq" id="WP_375522628.1">
    <property type="nucleotide sequence ID" value="NZ_JBHIRY010000040.1"/>
</dbReference>
<name>A0ABV5C7W7_9BACL</name>
<dbReference type="InterPro" id="IPR013496">
    <property type="entry name" value="CHP02680"/>
</dbReference>
<accession>A0ABV5C7W7</accession>
<dbReference type="SUPFAM" id="SSF52540">
    <property type="entry name" value="P-loop containing nucleoside triphosphate hydrolases"/>
    <property type="match status" value="1"/>
</dbReference>
<feature type="region of interest" description="Disordered" evidence="2">
    <location>
        <begin position="610"/>
        <end position="636"/>
    </location>
</feature>